<sequence length="204" mass="23311">MKNFYYIFLFLFAFSAKEAFSSEIIKINYCDIVWLSVVSPIDSNTIRRNSSNLQRVNMPAWGREADLSPAKLKTKLTACDRVIPINRTDNRKKSEAFVDLKSSIPELILKKINDNSLTPSDLVDDVVPAEGLNVEFKKNEKGIFYTVDKKISDSVNNKEFSFYSSSGNPPYIRYSVDYNPKNNTDLAFITAVNLLFSTMETKWD</sequence>
<protein>
    <submittedName>
        <fullName evidence="1">Uncharacterized protein</fullName>
    </submittedName>
</protein>
<dbReference type="RefSeq" id="WP_380186237.1">
    <property type="nucleotide sequence ID" value="NZ_JBHTBQ010000006.1"/>
</dbReference>
<name>A0ABW2QUF4_9NEIS</name>
<dbReference type="Proteomes" id="UP001596473">
    <property type="component" value="Unassembled WGS sequence"/>
</dbReference>
<organism evidence="1 2">
    <name type="scientific">Iodobacter arcticus</name>
    <dbReference type="NCBI Taxonomy" id="590593"/>
    <lineage>
        <taxon>Bacteria</taxon>
        <taxon>Pseudomonadati</taxon>
        <taxon>Pseudomonadota</taxon>
        <taxon>Betaproteobacteria</taxon>
        <taxon>Neisseriales</taxon>
        <taxon>Chitinibacteraceae</taxon>
        <taxon>Iodobacter</taxon>
    </lineage>
</organism>
<reference evidence="2" key="1">
    <citation type="journal article" date="2019" name="Int. J. Syst. Evol. Microbiol.">
        <title>The Global Catalogue of Microorganisms (GCM) 10K type strain sequencing project: providing services to taxonomists for standard genome sequencing and annotation.</title>
        <authorList>
            <consortium name="The Broad Institute Genomics Platform"/>
            <consortium name="The Broad Institute Genome Sequencing Center for Infectious Disease"/>
            <person name="Wu L."/>
            <person name="Ma J."/>
        </authorList>
    </citation>
    <scope>NUCLEOTIDE SEQUENCE [LARGE SCALE GENOMIC DNA]</scope>
    <source>
        <strain evidence="2">CCUG 62945</strain>
    </source>
</reference>
<comment type="caution">
    <text evidence="1">The sequence shown here is derived from an EMBL/GenBank/DDBJ whole genome shotgun (WGS) entry which is preliminary data.</text>
</comment>
<evidence type="ECO:0000313" key="1">
    <source>
        <dbReference type="EMBL" id="MFC7419016.1"/>
    </source>
</evidence>
<evidence type="ECO:0000313" key="2">
    <source>
        <dbReference type="Proteomes" id="UP001596473"/>
    </source>
</evidence>
<proteinExistence type="predicted"/>
<dbReference type="EMBL" id="JBHTBQ010000006">
    <property type="protein sequence ID" value="MFC7419016.1"/>
    <property type="molecule type" value="Genomic_DNA"/>
</dbReference>
<keyword evidence="2" id="KW-1185">Reference proteome</keyword>
<accession>A0ABW2QUF4</accession>
<gene>
    <name evidence="1" type="ORF">ACFQNF_03905</name>
</gene>